<evidence type="ECO:0000256" key="1">
    <source>
        <dbReference type="ARBA" id="ARBA00004244"/>
    </source>
</evidence>
<comment type="similarity">
    <text evidence="22">Belongs to the phlebovirus envelope glycoprotein family.</text>
</comment>
<dbReference type="EMBL" id="KP771822">
    <property type="protein sequence ID" value="ALS88185.1"/>
    <property type="molecule type" value="Genomic_RNA"/>
</dbReference>
<keyword evidence="20" id="KW-1160">Virus entry into host cell</keyword>
<dbReference type="Pfam" id="PF07245">
    <property type="entry name" value="Phlebovirus_G2"/>
    <property type="match status" value="1"/>
</dbReference>
<reference evidence="29 30" key="1">
    <citation type="submission" date="2015-02" db="EMBL/GenBank/DDBJ databases">
        <title>Isolation and sequencing of Dashli virus, a novel Sicilian-like virus in sandflies from Iran; provides genetic and phylogenetic support for the creation of a novel species within the Phlebovirus genus in the Bunyaviridae family.</title>
        <authorList>
            <person name="Alkan C."/>
            <person name="Vaziri V."/>
            <person name="Bichaud L."/>
            <person name="De Lamballerie X."/>
            <person name="Charrel R.N."/>
        </authorList>
    </citation>
    <scope>NUCLEOTIDE SEQUENCE [LARGE SCALE GENOMIC DNA]</scope>
    <source>
        <strain evidence="29 30">131</strain>
    </source>
</reference>
<evidence type="ECO:0000256" key="23">
    <source>
        <dbReference type="SAM" id="MobiDB-lite"/>
    </source>
</evidence>
<dbReference type="PIRSF" id="PIRSF003961">
    <property type="entry name" value="M_poly_PhleboV"/>
    <property type="match status" value="1"/>
</dbReference>
<evidence type="ECO:0000256" key="6">
    <source>
        <dbReference type="ARBA" id="ARBA00022510"/>
    </source>
</evidence>
<evidence type="ECO:0000256" key="2">
    <source>
        <dbReference type="ARBA" id="ARBA00004482"/>
    </source>
</evidence>
<keyword evidence="14" id="KW-1043">Host membrane</keyword>
<evidence type="ECO:0000313" key="29">
    <source>
        <dbReference type="EMBL" id="ALS88185.1"/>
    </source>
</evidence>
<dbReference type="InterPro" id="IPR010826">
    <property type="entry name" value="Phlebovirus_G1"/>
</dbReference>
<evidence type="ECO:0000256" key="24">
    <source>
        <dbReference type="SAM" id="Phobius"/>
    </source>
</evidence>
<keyword evidence="5" id="KW-1168">Fusion of virus membrane with host membrane</keyword>
<dbReference type="GO" id="GO:0055036">
    <property type="term" value="C:virion membrane"/>
    <property type="evidence" value="ECO:0007669"/>
    <property type="project" value="UniProtKB-SubCell"/>
</dbReference>
<evidence type="ECO:0000256" key="3">
    <source>
        <dbReference type="ARBA" id="ARBA00004563"/>
    </source>
</evidence>
<dbReference type="GO" id="GO:0039654">
    <property type="term" value="P:fusion of virus membrane with host endosome membrane"/>
    <property type="evidence" value="ECO:0007669"/>
    <property type="project" value="UniProtKB-KW"/>
</dbReference>
<feature type="domain" description="Phlebovirus glycoprotein G1" evidence="25">
    <location>
        <begin position="304"/>
        <end position="834"/>
    </location>
</feature>
<name>A0A288KH56_9VIRU</name>
<evidence type="ECO:0000256" key="20">
    <source>
        <dbReference type="ARBA" id="ARBA00023296"/>
    </source>
</evidence>
<evidence type="ECO:0000256" key="21">
    <source>
        <dbReference type="ARBA" id="ARBA00031199"/>
    </source>
</evidence>
<evidence type="ECO:0000256" key="4">
    <source>
        <dbReference type="ARBA" id="ARBA00015294"/>
    </source>
</evidence>
<evidence type="ECO:0000259" key="26">
    <source>
        <dbReference type="Pfam" id="PF07245"/>
    </source>
</evidence>
<dbReference type="Pfam" id="PF19019">
    <property type="entry name" value="Phlebo_G2_C"/>
    <property type="match status" value="1"/>
</dbReference>
<keyword evidence="19" id="KW-1038">Host endoplasmic reticulum</keyword>
<dbReference type="Gene3D" id="2.60.40.3770">
    <property type="match status" value="1"/>
</dbReference>
<dbReference type="Pfam" id="PF07246">
    <property type="entry name" value="Phlebovirus_NSM"/>
    <property type="match status" value="1"/>
</dbReference>
<feature type="region of interest" description="Disordered" evidence="23">
    <location>
        <begin position="135"/>
        <end position="156"/>
    </location>
</feature>
<dbReference type="InterPro" id="IPR009879">
    <property type="entry name" value="Phlebovirus_NSM"/>
</dbReference>
<keyword evidence="13" id="KW-0946">Virion</keyword>
<keyword evidence="7" id="KW-0945">Host-virus interaction</keyword>
<feature type="transmembrane region" description="Helical" evidence="24">
    <location>
        <begin position="6"/>
        <end position="24"/>
    </location>
</feature>
<dbReference type="InterPro" id="IPR016404">
    <property type="entry name" value="M_polyprot_prcur_phlebovir"/>
</dbReference>
<dbReference type="GO" id="GO:0044178">
    <property type="term" value="C:host cell Golgi membrane"/>
    <property type="evidence" value="ECO:0007669"/>
    <property type="project" value="UniProtKB-SubCell"/>
</dbReference>
<feature type="transmembrane region" description="Helical" evidence="24">
    <location>
        <begin position="728"/>
        <end position="749"/>
    </location>
</feature>
<evidence type="ECO:0000256" key="17">
    <source>
        <dbReference type="ARBA" id="ARBA00023157"/>
    </source>
</evidence>
<evidence type="ECO:0000259" key="28">
    <source>
        <dbReference type="Pfam" id="PF19019"/>
    </source>
</evidence>
<proteinExistence type="inferred from homology"/>
<accession>A0A288KH56</accession>
<dbReference type="InterPro" id="IPR009878">
    <property type="entry name" value="Phlebovirus_G2_fusion"/>
</dbReference>
<keyword evidence="11" id="KW-1161">Viral attachment to host cell</keyword>
<evidence type="ECO:0000313" key="30">
    <source>
        <dbReference type="Proteomes" id="UP000502955"/>
    </source>
</evidence>
<evidence type="ECO:0000256" key="8">
    <source>
        <dbReference type="ARBA" id="ARBA00022595"/>
    </source>
</evidence>
<feature type="domain" description="Phlebovirus nonstructural NS-M" evidence="27">
    <location>
        <begin position="4"/>
        <end position="293"/>
    </location>
</feature>
<dbReference type="GeneID" id="65246804"/>
<dbReference type="Gene3D" id="2.60.98.50">
    <property type="match status" value="3"/>
</dbReference>
<dbReference type="GO" id="GO:0046718">
    <property type="term" value="P:symbiont entry into host cell"/>
    <property type="evidence" value="ECO:0007669"/>
    <property type="project" value="UniProtKB-KW"/>
</dbReference>
<organism evidence="29 30">
    <name type="scientific">Dashli virus</name>
    <dbReference type="NCBI Taxonomy" id="1764087"/>
    <lineage>
        <taxon>Viruses</taxon>
        <taxon>Riboviria</taxon>
        <taxon>Orthornavirae</taxon>
        <taxon>Negarnaviricota</taxon>
        <taxon>Polyploviricotina</taxon>
        <taxon>Bunyaviricetes</taxon>
        <taxon>Hareavirales</taxon>
        <taxon>Phenuiviridae</taxon>
        <taxon>Phlebovirus</taxon>
        <taxon>Phlebovirus dashliense</taxon>
    </lineage>
</organism>
<evidence type="ECO:0000256" key="18">
    <source>
        <dbReference type="ARBA" id="ARBA00023180"/>
    </source>
</evidence>
<protein>
    <recommendedName>
        <fullName evidence="4">Envelopment polyprotein</fullName>
    </recommendedName>
    <alternativeName>
        <fullName evidence="21">M polyprotein</fullName>
    </alternativeName>
</protein>
<dbReference type="GO" id="GO:0016020">
    <property type="term" value="C:membrane"/>
    <property type="evidence" value="ECO:0007669"/>
    <property type="project" value="InterPro"/>
</dbReference>
<evidence type="ECO:0000256" key="15">
    <source>
        <dbReference type="ARBA" id="ARBA00022989"/>
    </source>
</evidence>
<dbReference type="KEGG" id="vg:65246804"/>
<sequence>MFEITILLIILATIAVLVVGNLRLDSKMGNSLASTCFSQNTGSSIIEKYWGFEMAKMPGFDLHCRFNDEGAPKYMTHENAAKQLKVVSTAPDTMKFSCENDVGTLGLSITNDGTNNMMEPAVIYCDTKEFIRSVAAPEQPQRENPESLRKAAEEKDNMIQRKTKELEEVRAALDAKIQVAHHEIQQKENEVQRLRVELREASKRGHDQESLKFRLEESDGRIKGLKEELKQLTFKIFDHQATKDELQRAKSEMQSLRRKIKDMETASQARKPTNSSIPLVTTAMLSLLSTSVAVAPEAGMNSATHINNRPGMGKFTLLAIEGNEPCTKIDYGVVCSRFDHLKSFDRYPFFNSHYHHRAILEAHYDGIIEMSPTTSCNETQVKAKDARCSKEVRKLAYKCPRGVTGMLYIDSEGKLGNIHCKKGEELMDNCIQCRKAQKGTPQKGLLMQLQDAVCQPNSVDYTGPKQVLKGYCKIGMTNFRQCDHFADIEEVVPFVVFKNKGKLYMDSMRIRNKDVLEKENFICYGPKANADTDTSNHGGRTAIKITECKNVDPAKEKICSGDNTFCSKFACDNELPDVHCEVAPGAGPIEVYYGGVWLQPKCIGYERAVVRREMPPPVITSEDSCDSCYSECLDDHILVRSTGFMISGAVACSHGACTSLTISPATEIFIPYPGMASSIGGDIGIHLSHDEVQVSSHYKVHCEPKDPCIAHSCIICAEGIINYQCHTALSAFVVVTIIVVFMLVAIMILRKCLKLFRVAPGVILVPFSWMVRLTCWLSKKLKLSTERRMARINEEIGWRPVEARAVYRARDRDRRPIPRSAIYLAVLFTLSVASACSDHTIASSKIVKCITRDSKDICTISGVVNVKAGPIGSETCVTLRGPDSTDKKFLTIKTVASELTCSEGQSYWTTQYGVECLSSRRCHGVAECTGDSCQQWNNTMVSKEFFGMTNNSVISENKCIEQCGGMGCACFSVYASCLFVHARLRPTKREAIRVFNCVDWSHRLVLEVTDFNGNKEKVTMTGMTTKFFSWGSITLALEFEGITGTNSFSFLRSSSGSFALVDEAISMEPRKGFLGEVRCSSEAAALTAHRSCAVAPDIVRYKPMTDIVDCSTSLIDPFAVFLRGALPQTRNGKTFSSSIDKKTVQAFTSGVVHASMSLSFDNFEVEFEEERTPCQASFVNITGCYSCNEGARVCIQATAAKNTTLHVHSPDNSLTIVMNVASPKSTDCKVVHLSSPQVKEDVVYGCDGYYKAMTISGTLVAMNPFDDRRHEETNSVVVNPKAGRWDITSWAAGLVDWLGGPFRTAGIIIGYVILAIIFLIVVALCVPKIVALIKSAILKKKL</sequence>
<keyword evidence="6" id="KW-1170">Fusion of virus membrane with host endosomal membrane</keyword>
<feature type="domain" description="Phlebovirus glycoprotein G2 fusion" evidence="26">
    <location>
        <begin position="836"/>
        <end position="1150"/>
    </location>
</feature>
<dbReference type="RefSeq" id="YP_010086169.1">
    <property type="nucleotide sequence ID" value="NC_055379.1"/>
</dbReference>
<feature type="compositionally biased region" description="Basic and acidic residues" evidence="23">
    <location>
        <begin position="140"/>
        <end position="156"/>
    </location>
</feature>
<keyword evidence="16 24" id="KW-0472">Membrane</keyword>
<dbReference type="GO" id="GO:0019062">
    <property type="term" value="P:virion attachment to host cell"/>
    <property type="evidence" value="ECO:0007669"/>
    <property type="project" value="UniProtKB-KW"/>
</dbReference>
<keyword evidence="17" id="KW-1015">Disulfide bond</keyword>
<evidence type="ECO:0000256" key="5">
    <source>
        <dbReference type="ARBA" id="ARBA00022506"/>
    </source>
</evidence>
<keyword evidence="10" id="KW-0732">Signal</keyword>
<keyword evidence="8" id="KW-1162">Viral penetration into host cytoplasm</keyword>
<evidence type="ECO:0000256" key="10">
    <source>
        <dbReference type="ARBA" id="ARBA00022729"/>
    </source>
</evidence>
<evidence type="ECO:0000256" key="14">
    <source>
        <dbReference type="ARBA" id="ARBA00022870"/>
    </source>
</evidence>
<evidence type="ECO:0000256" key="13">
    <source>
        <dbReference type="ARBA" id="ARBA00022844"/>
    </source>
</evidence>
<keyword evidence="12" id="KW-1040">Host Golgi apparatus</keyword>
<keyword evidence="9 24" id="KW-0812">Transmembrane</keyword>
<evidence type="ECO:0000259" key="27">
    <source>
        <dbReference type="Pfam" id="PF07246"/>
    </source>
</evidence>
<dbReference type="Proteomes" id="UP000502955">
    <property type="component" value="Genome"/>
</dbReference>
<evidence type="ECO:0000256" key="9">
    <source>
        <dbReference type="ARBA" id="ARBA00022692"/>
    </source>
</evidence>
<evidence type="ECO:0000256" key="16">
    <source>
        <dbReference type="ARBA" id="ARBA00023136"/>
    </source>
</evidence>
<feature type="transmembrane region" description="Helical" evidence="24">
    <location>
        <begin position="1308"/>
        <end position="1333"/>
    </location>
</feature>
<evidence type="ECO:0000256" key="22">
    <source>
        <dbReference type="ARBA" id="ARBA00033745"/>
    </source>
</evidence>
<keyword evidence="18" id="KW-0325">Glycoprotein</keyword>
<feature type="domain" description="Phlebovirus glycoprotein G2 C-terminal" evidence="28">
    <location>
        <begin position="1174"/>
        <end position="1341"/>
    </location>
</feature>
<evidence type="ECO:0000256" key="19">
    <source>
        <dbReference type="ARBA" id="ARBA00023184"/>
    </source>
</evidence>
<evidence type="ECO:0000256" key="7">
    <source>
        <dbReference type="ARBA" id="ARBA00022581"/>
    </source>
</evidence>
<keyword evidence="15 24" id="KW-1133">Transmembrane helix</keyword>
<evidence type="ECO:0000256" key="11">
    <source>
        <dbReference type="ARBA" id="ARBA00022804"/>
    </source>
</evidence>
<feature type="transmembrane region" description="Helical" evidence="24">
    <location>
        <begin position="821"/>
        <end position="842"/>
    </location>
</feature>
<keyword evidence="30" id="KW-1185">Reference proteome</keyword>
<dbReference type="Pfam" id="PF07243">
    <property type="entry name" value="Phlebovirus_G1"/>
    <property type="match status" value="1"/>
</dbReference>
<dbReference type="GO" id="GO:0044167">
    <property type="term" value="C:host cell endoplasmic reticulum membrane"/>
    <property type="evidence" value="ECO:0007669"/>
    <property type="project" value="UniProtKB-SubCell"/>
</dbReference>
<evidence type="ECO:0000259" key="25">
    <source>
        <dbReference type="Pfam" id="PF07243"/>
    </source>
</evidence>
<evidence type="ECO:0000256" key="12">
    <source>
        <dbReference type="ARBA" id="ARBA00022812"/>
    </source>
</evidence>
<comment type="subcellular location">
    <subcellularLocation>
        <location evidence="1">Host Golgi apparatus membrane</location>
        <topology evidence="1">Single-pass type I membrane protein</topology>
    </subcellularLocation>
    <subcellularLocation>
        <location evidence="2">Host endoplasmic reticulum membrane</location>
        <topology evidence="2">Single-pass type I membrane protein</topology>
    </subcellularLocation>
    <subcellularLocation>
        <location evidence="3">Virion membrane</location>
        <topology evidence="3">Single-pass type I membrane protein</topology>
    </subcellularLocation>
</comment>
<dbReference type="InterPro" id="IPR043603">
    <property type="entry name" value="Phlebo_G2_C"/>
</dbReference>